<dbReference type="Proteomes" id="UP001155240">
    <property type="component" value="Unassembled WGS sequence"/>
</dbReference>
<dbReference type="GO" id="GO:0005975">
    <property type="term" value="P:carbohydrate metabolic process"/>
    <property type="evidence" value="ECO:0007669"/>
    <property type="project" value="InterPro"/>
</dbReference>
<dbReference type="PANTHER" id="PTHR42812:SF12">
    <property type="entry name" value="BETA-XYLOSIDASE-RELATED"/>
    <property type="match status" value="1"/>
</dbReference>
<evidence type="ECO:0000313" key="7">
    <source>
        <dbReference type="EMBL" id="MCM6762965.1"/>
    </source>
</evidence>
<dbReference type="InterPro" id="IPR006710">
    <property type="entry name" value="Glyco_hydro_43"/>
</dbReference>
<reference evidence="7" key="1">
    <citation type="submission" date="2022-06" db="EMBL/GenBank/DDBJ databases">
        <title>Whole genome shotgun sequencing (WGS) of Rathayibacter sp. ZW T2_19, isolated from stored onions (Allium cepa).</title>
        <authorList>
            <person name="Stoll D.A."/>
            <person name="Huch M."/>
        </authorList>
    </citation>
    <scope>NUCLEOTIDE SEQUENCE</scope>
    <source>
        <strain evidence="7">ZW T2_19</strain>
    </source>
</reference>
<dbReference type="InterPro" id="IPR051795">
    <property type="entry name" value="Glycosyl_Hydrlase_43"/>
</dbReference>
<gene>
    <name evidence="7" type="ORF">NB037_11105</name>
</gene>
<comment type="similarity">
    <text evidence="1 6">Belongs to the glycosyl hydrolase 43 family.</text>
</comment>
<evidence type="ECO:0000256" key="3">
    <source>
        <dbReference type="ARBA" id="ARBA00023295"/>
    </source>
</evidence>
<evidence type="ECO:0000256" key="6">
    <source>
        <dbReference type="RuleBase" id="RU361187"/>
    </source>
</evidence>
<dbReference type="SUPFAM" id="SSF75005">
    <property type="entry name" value="Arabinanase/levansucrase/invertase"/>
    <property type="match status" value="1"/>
</dbReference>
<keyword evidence="3 6" id="KW-0326">Glycosidase</keyword>
<keyword evidence="2 6" id="KW-0378">Hydrolase</keyword>
<sequence length="493" mass="52607">MTVLENASALTTTQVPIVPGFHPDPSICRVGEDYFLVTSSFEYFPGVPILRSRDLRSWTLLGNVLDRPSQLAPGGGGSRGIYAPTLRHHDGRFWMITTDVSGPSSGHVLVTADDPGGPWSDPVRVVGAPGIDPDLAWDENGACFLTWCGTGPLSGIVQARLDTATGTLLETPRPVWSGTGLAFPEAPHLYSRAGWWYLVVAEGGTERGHCASVSRSRSISGPFEGDPSNPILTHRSTTLPVQNTGHADLVEGPDGEWAMVFLGVRPRGITPMFHVNGRETFLAGVDWVDDWPVVVPDRFTGDPVDRTFTESFALPLGPRWVSPNTVPERVLQTAGGRTELVATIEADGSSGMLATRIPDEHWRARCRIDPGDGSFRFLLRLDDSHWYGIDVDATGVAARARIGPLESAVAHRGRAPGPVTLVLASVPAATGGPDDVELGVDDGAGYERLAVLDGRYLSTEVAGGFTGRVLGLQTLIGATVLESLTYEGAHGVQ</sequence>
<dbReference type="PANTHER" id="PTHR42812">
    <property type="entry name" value="BETA-XYLOSIDASE"/>
    <property type="match status" value="1"/>
</dbReference>
<dbReference type="GO" id="GO:0004553">
    <property type="term" value="F:hydrolase activity, hydrolyzing O-glycosyl compounds"/>
    <property type="evidence" value="ECO:0007669"/>
    <property type="project" value="InterPro"/>
</dbReference>
<name>A0A9X2DXN8_9MICO</name>
<evidence type="ECO:0000256" key="2">
    <source>
        <dbReference type="ARBA" id="ARBA00022801"/>
    </source>
</evidence>
<dbReference type="RefSeq" id="WP_251945723.1">
    <property type="nucleotide sequence ID" value="NZ_JAMRYM010000044.1"/>
</dbReference>
<evidence type="ECO:0000256" key="4">
    <source>
        <dbReference type="PIRSR" id="PIRSR606710-1"/>
    </source>
</evidence>
<dbReference type="InterPro" id="IPR023296">
    <property type="entry name" value="Glyco_hydro_beta-prop_sf"/>
</dbReference>
<evidence type="ECO:0000256" key="5">
    <source>
        <dbReference type="PIRSR" id="PIRSR606710-2"/>
    </source>
</evidence>
<dbReference type="Pfam" id="PF04616">
    <property type="entry name" value="Glyco_hydro_43"/>
    <property type="match status" value="1"/>
</dbReference>
<dbReference type="CDD" id="cd18617">
    <property type="entry name" value="GH43_XynB-like"/>
    <property type="match status" value="1"/>
</dbReference>
<feature type="site" description="Important for catalytic activity, responsible for pKa modulation of the active site Glu and correct orientation of both the proton donor and substrate" evidence="5">
    <location>
        <position position="132"/>
    </location>
</feature>
<feature type="active site" description="Proton donor" evidence="4">
    <location>
        <position position="185"/>
    </location>
</feature>
<accession>A0A9X2DXN8</accession>
<feature type="active site" description="Proton acceptor" evidence="4">
    <location>
        <position position="24"/>
    </location>
</feature>
<evidence type="ECO:0000313" key="8">
    <source>
        <dbReference type="Proteomes" id="UP001155240"/>
    </source>
</evidence>
<organism evidence="7 8">
    <name type="scientific">Rathayibacter rubneri</name>
    <dbReference type="NCBI Taxonomy" id="2950106"/>
    <lineage>
        <taxon>Bacteria</taxon>
        <taxon>Bacillati</taxon>
        <taxon>Actinomycetota</taxon>
        <taxon>Actinomycetes</taxon>
        <taxon>Micrococcales</taxon>
        <taxon>Microbacteriaceae</taxon>
        <taxon>Rathayibacter</taxon>
    </lineage>
</organism>
<dbReference type="EMBL" id="JAMRYM010000044">
    <property type="protein sequence ID" value="MCM6762965.1"/>
    <property type="molecule type" value="Genomic_DNA"/>
</dbReference>
<dbReference type="Gene3D" id="2.60.120.200">
    <property type="match status" value="1"/>
</dbReference>
<comment type="caution">
    <text evidence="7">The sequence shown here is derived from an EMBL/GenBank/DDBJ whole genome shotgun (WGS) entry which is preliminary data.</text>
</comment>
<dbReference type="Gene3D" id="2.115.10.20">
    <property type="entry name" value="Glycosyl hydrolase domain, family 43"/>
    <property type="match status" value="1"/>
</dbReference>
<keyword evidence="8" id="KW-1185">Reference proteome</keyword>
<dbReference type="AlphaFoldDB" id="A0A9X2DXN8"/>
<protein>
    <submittedName>
        <fullName evidence="7">Glycoside hydrolase family 43 protein</fullName>
    </submittedName>
</protein>
<evidence type="ECO:0000256" key="1">
    <source>
        <dbReference type="ARBA" id="ARBA00009865"/>
    </source>
</evidence>
<proteinExistence type="inferred from homology"/>